<evidence type="ECO:0007829" key="2">
    <source>
        <dbReference type="PDB" id="8VIG"/>
    </source>
</evidence>
<accession>A0ACD6B9V8</accession>
<dbReference type="PDB" id="8VIG">
    <property type="method" value="X-ray"/>
    <property type="resolution" value="1.60 A"/>
    <property type="chains" value="A=1-443"/>
</dbReference>
<organism evidence="1">
    <name type="scientific">Geminocystis sp. M7585_C2015_104</name>
    <dbReference type="NCBI Taxonomy" id="2774334"/>
    <lineage>
        <taxon>Bacteria</taxon>
        <taxon>Bacillati</taxon>
        <taxon>Cyanobacteriota</taxon>
        <taxon>Cyanophyceae</taxon>
        <taxon>Oscillatoriophycideae</taxon>
        <taxon>Chroococcales</taxon>
        <taxon>Geminocystaceae</taxon>
        <taxon>Geminocystis</taxon>
    </lineage>
</organism>
<dbReference type="EMBL" id="DVEF01000008">
    <property type="protein sequence ID" value="HIK36555.1"/>
    <property type="molecule type" value="Genomic_DNA"/>
</dbReference>
<feature type="binding site" evidence="2">
    <location>
        <position position="155"/>
    </location>
    <ligand>
        <name>Fe(3+)</name>
        <dbReference type="ChEBI" id="CHEBI:29034"/>
    </ligand>
</feature>
<evidence type="ECO:0000313" key="1">
    <source>
        <dbReference type="EMBL" id="HIK36555.1"/>
    </source>
</evidence>
<keyword evidence="2" id="KW-0002">3D-structure</keyword>
<reference evidence="1" key="1">
    <citation type="journal article" date="2020" name="Front. Genet.">
        <title>Taxonomic Novelty and Distinctive Genomic Features of Hot Spring Cyanobacteria.</title>
        <authorList>
            <person name="Alcorta J."/>
            <person name="Alarcon-Schumacher T."/>
            <person name="Salgado O."/>
            <person name="Diez B."/>
        </authorList>
    </citation>
    <scope>NUCLEOTIDE SEQUENCE</scope>
    <source>
        <strain evidence="1">M7585_C2015_104</strain>
    </source>
</reference>
<feature type="binding site" evidence="2">
    <location>
        <position position="58"/>
    </location>
    <ligand>
        <name>Fe(3+)</name>
        <dbReference type="ChEBI" id="CHEBI:29034"/>
    </ligand>
</feature>
<gene>
    <name evidence="1" type="primary">ovoA</name>
    <name evidence="1" type="ORF">IGQ44_00985</name>
</gene>
<reference evidence="2" key="2">
    <citation type="journal article" date="2024" name="Structure">
        <title>Structural insights into the convergent evolution of sulfoxide synthase EgtB-IV, an ergothioneine-biosynthetic homolog of ovothiol synthase OvoA.</title>
        <authorList>
            <person name="Ireland K.A."/>
            <person name="Kayrouz C.M."/>
            <person name="Abbott M.L."/>
            <person name="Seyedsayamdost M.R."/>
            <person name="Davis K.M."/>
        </authorList>
    </citation>
    <scope>X-RAY CRYSTALLOGRAPHY (1.60 ANGSTROMS) OF 1-443 IN COMPLEX WITH FE(3+)</scope>
</reference>
<keyword evidence="2" id="KW-0479">Metal-binding</keyword>
<protein>
    <submittedName>
        <fullName evidence="1">5-histidylcysteine sulfoxide synthase</fullName>
    </submittedName>
</protein>
<feature type="binding site" evidence="2">
    <location>
        <position position="151"/>
    </location>
    <ligand>
        <name>Fe(3+)</name>
        <dbReference type="ChEBI" id="CHEBI:29034"/>
    </ligand>
</feature>
<proteinExistence type="evidence at protein level"/>
<comment type="caution">
    <text evidence="1">The sequence shown here is derived from an EMBL/GenBank/DDBJ whole genome shotgun (WGS) entry which is preliminary data.</text>
</comment>
<sequence>MTMEYSLPLNSCDREQILSYFEESWWKEDCLFNSIKKEEIFYTNPDPLRNPLIFYLGHSAVFYINKMRRAGMIKESINEGYEEMYAVGVDPENAEQLREKIVKIKWDRVEEVWDYRKRAYEKIREAIENTSLDLPITEENPWWSVIMGIEHQRIHIETSSMLIRQVEEKWLEKPSGWEYASTRGVNPSQEMVKVEGGRVRIGRDRNDNYYGWDVDFGKKEVEVKDFWVSKYLVTNGEFLRFVEEGGYENPEYWHEEGWIWKEENGVKHPKFWGKRGEEGYRYRLMFEEVELPLDFPVEVSLYEAMAYCRYLGGRDGCNYRLMTEGEWHLASRKEGEKGEDYNLNFRYHSPTPVGSMREARSDSGVYDCRGNVWEWLGEKLKPLEGFTTHYLYEDYSAPFFDDNHYLLIGGSWASSGHSASRFYRNWFRPYFYQHAGFRLVLAE</sequence>
<name>A0ACD6B9V8_9CHRO</name>
<accession>A0A978T1Y9</accession>